<reference evidence="6" key="1">
    <citation type="submission" date="2016-01" db="EMBL/GenBank/DDBJ databases">
        <authorList>
            <person name="Mitreva M."/>
            <person name="Pepin K.H."/>
            <person name="Mihindukulasuriya K.A."/>
            <person name="Fulton R."/>
            <person name="Fronick C."/>
            <person name="O'Laughlin M."/>
            <person name="Miner T."/>
            <person name="Herter B."/>
            <person name="Rosa B.A."/>
            <person name="Cordes M."/>
            <person name="Tomlinson C."/>
            <person name="Wollam A."/>
            <person name="Palsikar V.B."/>
            <person name="Mardis E.R."/>
            <person name="Wilson R.K."/>
        </authorList>
    </citation>
    <scope>NUCLEOTIDE SEQUENCE [LARGE SCALE GENOMIC DNA]</scope>
    <source>
        <strain evidence="6">DNF00896</strain>
    </source>
</reference>
<proteinExistence type="inferred from homology"/>
<dbReference type="PATRIC" id="fig|467210.3.peg.2342"/>
<evidence type="ECO:0000256" key="1">
    <source>
        <dbReference type="ARBA" id="ARBA00023125"/>
    </source>
</evidence>
<feature type="compositionally biased region" description="Polar residues" evidence="4">
    <location>
        <begin position="106"/>
        <end position="117"/>
    </location>
</feature>
<gene>
    <name evidence="5" type="ORF">HMPREF1866_02363</name>
</gene>
<dbReference type="GO" id="GO:0006260">
    <property type="term" value="P:DNA replication"/>
    <property type="evidence" value="ECO:0007669"/>
    <property type="project" value="InterPro"/>
</dbReference>
<dbReference type="GO" id="GO:0009295">
    <property type="term" value="C:nucleoid"/>
    <property type="evidence" value="ECO:0007669"/>
    <property type="project" value="TreeGrafter"/>
</dbReference>
<name>A0A133ZGI1_9FIRM</name>
<comment type="caution">
    <text evidence="2">Lacks conserved residue(s) required for the propagation of feature annotation.</text>
</comment>
<dbReference type="NCBIfam" id="TIGR00621">
    <property type="entry name" value="ssb"/>
    <property type="match status" value="1"/>
</dbReference>
<sequence>MNQAIICGRLVRDPEIRYTNGAEAKAVAKYTIAVDRMKDKEADFISCVAFGKSAEFAEKYFRKGQRVLISGRIQTGSYTNKDGQKVYSTDILIATQEFADGKGAGESQTGSRPSPSNARADGFMDIPDSVDGEGLPFN</sequence>
<feature type="region of interest" description="Disordered" evidence="4">
    <location>
        <begin position="99"/>
        <end position="138"/>
    </location>
</feature>
<dbReference type="EMBL" id="LSDA01000126">
    <property type="protein sequence ID" value="KXB54511.1"/>
    <property type="molecule type" value="Genomic_DNA"/>
</dbReference>
<evidence type="ECO:0000256" key="3">
    <source>
        <dbReference type="RuleBase" id="RU000524"/>
    </source>
</evidence>
<evidence type="ECO:0000256" key="2">
    <source>
        <dbReference type="HAMAP-Rule" id="MF_00984"/>
    </source>
</evidence>
<evidence type="ECO:0000256" key="4">
    <source>
        <dbReference type="SAM" id="MobiDB-lite"/>
    </source>
</evidence>
<dbReference type="RefSeq" id="WP_060931952.1">
    <property type="nucleotide sequence ID" value="NZ_KQ959842.1"/>
</dbReference>
<comment type="caution">
    <text evidence="5">The sequence shown here is derived from an EMBL/GenBank/DDBJ whole genome shotgun (WGS) entry which is preliminary data.</text>
</comment>
<dbReference type="PANTHER" id="PTHR10302:SF27">
    <property type="entry name" value="SINGLE-STRANDED DNA-BINDING PROTEIN"/>
    <property type="match status" value="1"/>
</dbReference>
<dbReference type="PROSITE" id="PS50935">
    <property type="entry name" value="SSB"/>
    <property type="match status" value="1"/>
</dbReference>
<comment type="subunit">
    <text evidence="2">Homotetramer.</text>
</comment>
<dbReference type="GO" id="GO:0003697">
    <property type="term" value="F:single-stranded DNA binding"/>
    <property type="evidence" value="ECO:0007669"/>
    <property type="project" value="UniProtKB-UniRule"/>
</dbReference>
<dbReference type="OrthoDB" id="9809878at2"/>
<dbReference type="InterPro" id="IPR011344">
    <property type="entry name" value="ssDNA-bd"/>
</dbReference>
<dbReference type="STRING" id="467210.HMPREF1866_02363"/>
<dbReference type="Pfam" id="PF00436">
    <property type="entry name" value="SSB"/>
    <property type="match status" value="1"/>
</dbReference>
<organism evidence="5 6">
    <name type="scientific">Lachnoanaerobaculum saburreum</name>
    <dbReference type="NCBI Taxonomy" id="467210"/>
    <lineage>
        <taxon>Bacteria</taxon>
        <taxon>Bacillati</taxon>
        <taxon>Bacillota</taxon>
        <taxon>Clostridia</taxon>
        <taxon>Lachnospirales</taxon>
        <taxon>Lachnospiraceae</taxon>
        <taxon>Lachnoanaerobaculum</taxon>
    </lineage>
</organism>
<keyword evidence="1 2" id="KW-0238">DNA-binding</keyword>
<dbReference type="Gene3D" id="2.40.50.140">
    <property type="entry name" value="Nucleic acid-binding proteins"/>
    <property type="match status" value="1"/>
</dbReference>
<dbReference type="InterPro" id="IPR012340">
    <property type="entry name" value="NA-bd_OB-fold"/>
</dbReference>
<keyword evidence="6" id="KW-1185">Reference proteome</keyword>
<protein>
    <recommendedName>
        <fullName evidence="2 3">Single-stranded DNA-binding protein</fullName>
        <shortName evidence="2">SSB</shortName>
    </recommendedName>
</protein>
<dbReference type="HAMAP" id="MF_00984">
    <property type="entry name" value="SSB"/>
    <property type="match status" value="1"/>
</dbReference>
<dbReference type="AlphaFoldDB" id="A0A133ZGI1"/>
<dbReference type="PANTHER" id="PTHR10302">
    <property type="entry name" value="SINGLE-STRANDED DNA-BINDING PROTEIN"/>
    <property type="match status" value="1"/>
</dbReference>
<dbReference type="CDD" id="cd04496">
    <property type="entry name" value="SSB_OBF"/>
    <property type="match status" value="1"/>
</dbReference>
<dbReference type="SUPFAM" id="SSF50249">
    <property type="entry name" value="Nucleic acid-binding proteins"/>
    <property type="match status" value="1"/>
</dbReference>
<evidence type="ECO:0000313" key="5">
    <source>
        <dbReference type="EMBL" id="KXB54511.1"/>
    </source>
</evidence>
<dbReference type="Proteomes" id="UP000070394">
    <property type="component" value="Unassembled WGS sequence"/>
</dbReference>
<dbReference type="InterPro" id="IPR000424">
    <property type="entry name" value="Primosome_PriB/ssb"/>
</dbReference>
<accession>A0A133ZGI1</accession>
<evidence type="ECO:0000313" key="6">
    <source>
        <dbReference type="Proteomes" id="UP000070394"/>
    </source>
</evidence>